<dbReference type="EMBL" id="CAWYQH010000097">
    <property type="protein sequence ID" value="CAK8684273.1"/>
    <property type="molecule type" value="Genomic_DNA"/>
</dbReference>
<dbReference type="Proteomes" id="UP001642483">
    <property type="component" value="Unassembled WGS sequence"/>
</dbReference>
<feature type="region of interest" description="Disordered" evidence="2">
    <location>
        <begin position="247"/>
        <end position="267"/>
    </location>
</feature>
<organism evidence="5 6">
    <name type="scientific">Clavelina lepadiformis</name>
    <name type="common">Light-bulb sea squirt</name>
    <name type="synonym">Ascidia lepadiformis</name>
    <dbReference type="NCBI Taxonomy" id="159417"/>
    <lineage>
        <taxon>Eukaryota</taxon>
        <taxon>Metazoa</taxon>
        <taxon>Chordata</taxon>
        <taxon>Tunicata</taxon>
        <taxon>Ascidiacea</taxon>
        <taxon>Aplousobranchia</taxon>
        <taxon>Clavelinidae</taxon>
        <taxon>Clavelina</taxon>
    </lineage>
</organism>
<comment type="caution">
    <text evidence="5">The sequence shown here is derived from an EMBL/GenBank/DDBJ whole genome shotgun (WGS) entry which is preliminary data.</text>
</comment>
<evidence type="ECO:0000313" key="6">
    <source>
        <dbReference type="Proteomes" id="UP001642483"/>
    </source>
</evidence>
<feature type="signal peptide" evidence="4">
    <location>
        <begin position="1"/>
        <end position="24"/>
    </location>
</feature>
<feature type="transmembrane region" description="Helical" evidence="3">
    <location>
        <begin position="192"/>
        <end position="216"/>
    </location>
</feature>
<accession>A0ABP0G052</accession>
<feature type="compositionally biased region" description="Polar residues" evidence="2">
    <location>
        <begin position="252"/>
        <end position="267"/>
    </location>
</feature>
<gene>
    <name evidence="5" type="ORF">CVLEPA_LOCUS15264</name>
</gene>
<keyword evidence="6" id="KW-1185">Reference proteome</keyword>
<evidence type="ECO:0000256" key="1">
    <source>
        <dbReference type="SAM" id="Coils"/>
    </source>
</evidence>
<evidence type="ECO:0000256" key="4">
    <source>
        <dbReference type="SAM" id="SignalP"/>
    </source>
</evidence>
<proteinExistence type="predicted"/>
<feature type="chain" id="PRO_5047044431" evidence="4">
    <location>
        <begin position="25"/>
        <end position="267"/>
    </location>
</feature>
<keyword evidence="4" id="KW-0732">Signal</keyword>
<evidence type="ECO:0000256" key="2">
    <source>
        <dbReference type="SAM" id="MobiDB-lite"/>
    </source>
</evidence>
<sequence length="267" mass="29415">MQLTGSAAIGLCCLLCIHFAVTAAVDEDTSDYDNTTNTCPEGCLTEEFLKQTAFNNAVFRVIAAVQDADLQCRLKHGIDFYNSGAGCRDCQQDCNPPSRSMTKTCFQKCGSFMEKQKLTDELQQLKTENAILKEQQNVTATTVVALAESNRSLQTRLEVAENQLISTISAFNRLSSKHETDQQQSQSTSGSWHIWTGAVVGILFALIIVVIVGVIVSHLQLKKYARETFRPKESTAQHPTTDQLAAQEENQHLCNENGNAHDNPAQT</sequence>
<reference evidence="5 6" key="1">
    <citation type="submission" date="2024-02" db="EMBL/GenBank/DDBJ databases">
        <authorList>
            <person name="Daric V."/>
            <person name="Darras S."/>
        </authorList>
    </citation>
    <scope>NUCLEOTIDE SEQUENCE [LARGE SCALE GENOMIC DNA]</scope>
</reference>
<keyword evidence="3" id="KW-1133">Transmembrane helix</keyword>
<evidence type="ECO:0000256" key="3">
    <source>
        <dbReference type="SAM" id="Phobius"/>
    </source>
</evidence>
<keyword evidence="3" id="KW-0812">Transmembrane</keyword>
<keyword evidence="3" id="KW-0472">Membrane</keyword>
<evidence type="ECO:0000313" key="5">
    <source>
        <dbReference type="EMBL" id="CAK8684273.1"/>
    </source>
</evidence>
<keyword evidence="1" id="KW-0175">Coiled coil</keyword>
<name>A0ABP0G052_CLALP</name>
<feature type="coiled-coil region" evidence="1">
    <location>
        <begin position="115"/>
        <end position="163"/>
    </location>
</feature>
<protein>
    <submittedName>
        <fullName evidence="5">Uncharacterized protein</fullName>
    </submittedName>
</protein>